<dbReference type="AlphaFoldDB" id="A0A380GNQ0"/>
<dbReference type="CDD" id="cd00761">
    <property type="entry name" value="Glyco_tranf_GTA_type"/>
    <property type="match status" value="1"/>
</dbReference>
<dbReference type="Gene3D" id="3.90.550.10">
    <property type="entry name" value="Spore Coat Polysaccharide Biosynthesis Protein SpsA, Chain A"/>
    <property type="match status" value="1"/>
</dbReference>
<name>A0A380GNQ0_9STAP</name>
<comment type="similarity">
    <text evidence="1">Belongs to the glycosyltransferase 2 family.</text>
</comment>
<reference evidence="3 4" key="1">
    <citation type="submission" date="2018-06" db="EMBL/GenBank/DDBJ databases">
        <authorList>
            <consortium name="Pathogen Informatics"/>
            <person name="Doyle S."/>
        </authorList>
    </citation>
    <scope>NUCLEOTIDE SEQUENCE [LARGE SCALE GENOMIC DNA]</scope>
    <source>
        <strain evidence="3 4">NCTC13834</strain>
    </source>
</reference>
<evidence type="ECO:0000313" key="3">
    <source>
        <dbReference type="EMBL" id="SUM56036.1"/>
    </source>
</evidence>
<evidence type="ECO:0000313" key="4">
    <source>
        <dbReference type="Proteomes" id="UP000254412"/>
    </source>
</evidence>
<keyword evidence="3" id="KW-0808">Transferase</keyword>
<sequence>MFSVIIPTHNSEKSIEKTLNNILKKLLHTSDEIIVVNDGSTDNTLKTLEKYSYNSQVKIISQPNAGVSAARNTGIRNLSENSKFVTFVDDSDGLSKNFFEEVLSFFNKYNNVEIISTPIKLVKDNKIYEQSLNYRFYTNKKIINILNDFKYIQYHIGGMVFKSKIFNMNLYLFDEQVNYWEDAKFINMLLLDKKKYGLVKNVSYLYDRNENSSLSKVAWNFKSRYAPHIINNYKPLITYSIKRYGEVIKYIQYLILNHYLNYMVEQNEKIINYKFIKGNQLFELETFSLFKYIDIGIINELKVPNSYKWVLYNIKGVEFPYYKYFKKIKCYIHKYSIKDKEMVFSFSHESYGVSEQAEVYTHRRNQIYNKVNIYEKKKLDILGIKVQDFSRTIFSAKVSFIELLTGINLVIKDENLSYPLKIRSSSLFLRVFKKLMKIKK</sequence>
<dbReference type="PANTHER" id="PTHR22916:SF3">
    <property type="entry name" value="UDP-GLCNAC:BETAGAL BETA-1,3-N-ACETYLGLUCOSAMINYLTRANSFERASE-LIKE PROTEIN 1"/>
    <property type="match status" value="1"/>
</dbReference>
<gene>
    <name evidence="3" type="primary">kfoC</name>
    <name evidence="3" type="ORF">NCTC13834_02413</name>
</gene>
<evidence type="ECO:0000259" key="2">
    <source>
        <dbReference type="Pfam" id="PF00535"/>
    </source>
</evidence>
<accession>A0A380GNQ0</accession>
<dbReference type="InterPro" id="IPR029044">
    <property type="entry name" value="Nucleotide-diphossugar_trans"/>
</dbReference>
<proteinExistence type="inferred from homology"/>
<organism evidence="3 4">
    <name type="scientific">Staphylococcus nepalensis</name>
    <dbReference type="NCBI Taxonomy" id="214473"/>
    <lineage>
        <taxon>Bacteria</taxon>
        <taxon>Bacillati</taxon>
        <taxon>Bacillota</taxon>
        <taxon>Bacilli</taxon>
        <taxon>Bacillales</taxon>
        <taxon>Staphylococcaceae</taxon>
        <taxon>Staphylococcus</taxon>
    </lineage>
</organism>
<feature type="domain" description="Glycosyltransferase 2-like" evidence="2">
    <location>
        <begin position="3"/>
        <end position="149"/>
    </location>
</feature>
<dbReference type="PANTHER" id="PTHR22916">
    <property type="entry name" value="GLYCOSYLTRANSFERASE"/>
    <property type="match status" value="1"/>
</dbReference>
<dbReference type="GO" id="GO:0016758">
    <property type="term" value="F:hexosyltransferase activity"/>
    <property type="evidence" value="ECO:0007669"/>
    <property type="project" value="UniProtKB-ARBA"/>
</dbReference>
<evidence type="ECO:0000256" key="1">
    <source>
        <dbReference type="ARBA" id="ARBA00006739"/>
    </source>
</evidence>
<dbReference type="SUPFAM" id="SSF53448">
    <property type="entry name" value="Nucleotide-diphospho-sugar transferases"/>
    <property type="match status" value="1"/>
</dbReference>
<dbReference type="Pfam" id="PF00535">
    <property type="entry name" value="Glycos_transf_2"/>
    <property type="match status" value="1"/>
</dbReference>
<dbReference type="InterPro" id="IPR001173">
    <property type="entry name" value="Glyco_trans_2-like"/>
</dbReference>
<protein>
    <submittedName>
        <fullName evidence="3">Glycosyl transferase, family 2</fullName>
    </submittedName>
</protein>
<dbReference type="RefSeq" id="WP_160148686.1">
    <property type="nucleotide sequence ID" value="NZ_BMCF01000005.1"/>
</dbReference>
<dbReference type="EMBL" id="UHDS01000001">
    <property type="protein sequence ID" value="SUM56036.1"/>
    <property type="molecule type" value="Genomic_DNA"/>
</dbReference>
<dbReference type="Proteomes" id="UP000254412">
    <property type="component" value="Unassembled WGS sequence"/>
</dbReference>